<dbReference type="InterPro" id="IPR000600">
    <property type="entry name" value="ROK"/>
</dbReference>
<dbReference type="Gene3D" id="3.30.420.40">
    <property type="match status" value="2"/>
</dbReference>
<gene>
    <name evidence="1" type="ORF">U27_00700</name>
</gene>
<dbReference type="Gene3D" id="1.10.10.10">
    <property type="entry name" value="Winged helix-like DNA-binding domain superfamily/Winged helix DNA-binding domain"/>
    <property type="match status" value="1"/>
</dbReference>
<dbReference type="Pfam" id="PF00480">
    <property type="entry name" value="ROK"/>
    <property type="match status" value="1"/>
</dbReference>
<keyword evidence="2" id="KW-1185">Reference proteome</keyword>
<dbReference type="STRING" id="1499967.U27_00700"/>
<dbReference type="eggNOG" id="COG1940">
    <property type="taxonomic scope" value="Bacteria"/>
</dbReference>
<dbReference type="Pfam" id="PF13412">
    <property type="entry name" value="HTH_24"/>
    <property type="match status" value="1"/>
</dbReference>
<dbReference type="Proteomes" id="UP000030661">
    <property type="component" value="Unassembled WGS sequence"/>
</dbReference>
<dbReference type="InterPro" id="IPR011991">
    <property type="entry name" value="ArsR-like_HTH"/>
</dbReference>
<accession>A0A081C897</accession>
<dbReference type="InterPro" id="IPR036388">
    <property type="entry name" value="WH-like_DNA-bd_sf"/>
</dbReference>
<dbReference type="CDD" id="cd00090">
    <property type="entry name" value="HTH_ARSR"/>
    <property type="match status" value="1"/>
</dbReference>
<sequence>MIVRPRVIDQKTIRTENRKKILQLLIRKRELTIPEISREIDISTPTITKNINQLMAEGMAEEAGVSESTGGRKPMVIKFLPDAYYSVGVEFALEYVRIILTNLDTSIKADRILRNANYQDIVSLMTYIHQEVDSIFLEKEIPVERVLGVGISIPGTVNEETAFVKIAPNIGIRNADFRPYEDLFQLPLFLENDANAAAIAEVILGIAKEMRNLVFLCVLPQGVGAGIVVDGHLYKGQNKRAGEISHTTIASHGKLCSCGRRDCWELYASGNTLITRYKEKTGRTLASLEEFFALVKRYELAAVKVFDEYLDYLALGIQNLILIQDPHYVILGGVISPYEDIFFEPLKEKVFVENNFYDMQDVKLMCSTLKENATILGASLLPFEKIFALHDM</sequence>
<organism evidence="1">
    <name type="scientific">Vecturithrix granuli</name>
    <dbReference type="NCBI Taxonomy" id="1499967"/>
    <lineage>
        <taxon>Bacteria</taxon>
        <taxon>Candidatus Moduliflexota</taxon>
        <taxon>Candidatus Vecturitrichia</taxon>
        <taxon>Candidatus Vecturitrichales</taxon>
        <taxon>Candidatus Vecturitrichaceae</taxon>
        <taxon>Candidatus Vecturithrix</taxon>
    </lineage>
</organism>
<protein>
    <submittedName>
        <fullName evidence="1">XylR transcriptional regulator</fullName>
    </submittedName>
</protein>
<name>A0A081C897_VECG1</name>
<proteinExistence type="predicted"/>
<dbReference type="InterPro" id="IPR043129">
    <property type="entry name" value="ATPase_NBD"/>
</dbReference>
<dbReference type="SUPFAM" id="SSF46785">
    <property type="entry name" value="Winged helix' DNA-binding domain"/>
    <property type="match status" value="1"/>
</dbReference>
<evidence type="ECO:0000313" key="1">
    <source>
        <dbReference type="EMBL" id="GAK60802.1"/>
    </source>
</evidence>
<dbReference type="PANTHER" id="PTHR18964:SF110">
    <property type="entry name" value="TRANSCRIPTIONAL REGULATOR, XYLR-RELATED"/>
    <property type="match status" value="1"/>
</dbReference>
<dbReference type="HOGENOM" id="CLU_036604_13_1_0"/>
<dbReference type="EMBL" id="DF820475">
    <property type="protein sequence ID" value="GAK60802.1"/>
    <property type="molecule type" value="Genomic_DNA"/>
</dbReference>
<dbReference type="InterPro" id="IPR036390">
    <property type="entry name" value="WH_DNA-bd_sf"/>
</dbReference>
<dbReference type="PANTHER" id="PTHR18964">
    <property type="entry name" value="ROK (REPRESSOR, ORF, KINASE) FAMILY"/>
    <property type="match status" value="1"/>
</dbReference>
<reference evidence="1" key="1">
    <citation type="journal article" date="2015" name="PeerJ">
        <title>First genomic representation of candidate bacterial phylum KSB3 points to enhanced environmental sensing as a trigger of wastewater bulking.</title>
        <authorList>
            <person name="Sekiguchi Y."/>
            <person name="Ohashi A."/>
            <person name="Parks D.H."/>
            <person name="Yamauchi T."/>
            <person name="Tyson G.W."/>
            <person name="Hugenholtz P."/>
        </authorList>
    </citation>
    <scope>NUCLEOTIDE SEQUENCE [LARGE SCALE GENOMIC DNA]</scope>
</reference>
<dbReference type="SUPFAM" id="SSF53067">
    <property type="entry name" value="Actin-like ATPase domain"/>
    <property type="match status" value="1"/>
</dbReference>
<dbReference type="AlphaFoldDB" id="A0A081C897"/>
<evidence type="ECO:0000313" key="2">
    <source>
        <dbReference type="Proteomes" id="UP000030661"/>
    </source>
</evidence>